<dbReference type="Proteomes" id="UP000531916">
    <property type="component" value="Unassembled WGS sequence"/>
</dbReference>
<dbReference type="SUPFAM" id="SSF52540">
    <property type="entry name" value="P-loop containing nucleoside triphosphate hydrolases"/>
    <property type="match status" value="1"/>
</dbReference>
<dbReference type="NCBIfam" id="NF033441">
    <property type="entry name" value="BREX_BrxC"/>
    <property type="match status" value="1"/>
</dbReference>
<reference evidence="2 3" key="1">
    <citation type="submission" date="2019-04" db="EMBL/GenBank/DDBJ databases">
        <authorList>
            <consortium name="NARMS: The National Antimicrobial Resistance Monitoring System"/>
        </authorList>
    </citation>
    <scope>NUCLEOTIDE SEQUENCE [LARGE SCALE GENOMIC DNA]</scope>
    <source>
        <strain evidence="2 3">FSIS11919500</strain>
    </source>
</reference>
<gene>
    <name evidence="2" type="primary">brxC</name>
    <name evidence="2" type="ORF">E5H86_07830</name>
</gene>
<proteinExistence type="predicted"/>
<dbReference type="EMBL" id="AASEPP010000009">
    <property type="protein sequence ID" value="EFC2245710.1"/>
    <property type="molecule type" value="Genomic_DNA"/>
</dbReference>
<evidence type="ECO:0000313" key="3">
    <source>
        <dbReference type="Proteomes" id="UP000531916"/>
    </source>
</evidence>
<dbReference type="InterPro" id="IPR047679">
    <property type="entry name" value="BREX_BrxC"/>
</dbReference>
<comment type="caution">
    <text evidence="2">The sequence shown here is derived from an EMBL/GenBank/DDBJ whole genome shotgun (WGS) entry which is preliminary data.</text>
</comment>
<accession>A0A8S7I5W5</accession>
<evidence type="ECO:0000313" key="2">
    <source>
        <dbReference type="EMBL" id="EFC2245710.1"/>
    </source>
</evidence>
<dbReference type="Pfam" id="PF25796">
    <property type="entry name" value="BREX_BrxC_4th"/>
    <property type="match status" value="1"/>
</dbReference>
<dbReference type="NCBIfam" id="TIGR02687">
    <property type="entry name" value="BREX-1 system phosphatase PglZ type A"/>
    <property type="match status" value="1"/>
</dbReference>
<dbReference type="Pfam" id="PF08665">
    <property type="entry name" value="PglZ"/>
    <property type="match status" value="1"/>
</dbReference>
<dbReference type="InterPro" id="IPR027417">
    <property type="entry name" value="P-loop_NTPase"/>
</dbReference>
<dbReference type="InterPro" id="IPR014060">
    <property type="entry name" value="PglZ"/>
</dbReference>
<organism evidence="2 3">
    <name type="scientific">Escherichia coli</name>
    <dbReference type="NCBI Taxonomy" id="562"/>
    <lineage>
        <taxon>Bacteria</taxon>
        <taxon>Pseudomonadati</taxon>
        <taxon>Pseudomonadota</taxon>
        <taxon>Gammaproteobacteria</taxon>
        <taxon>Enterobacterales</taxon>
        <taxon>Enterobacteriaceae</taxon>
        <taxon>Escherichia</taxon>
    </lineage>
</organism>
<dbReference type="InterPro" id="IPR058036">
    <property type="entry name" value="BREX_BrxC_4th"/>
</dbReference>
<evidence type="ECO:0000259" key="1">
    <source>
        <dbReference type="Pfam" id="PF25796"/>
    </source>
</evidence>
<name>A0A8S7I5W5_ECOLX</name>
<protein>
    <submittedName>
        <fullName evidence="2">BREX system P-loop protein BrxC</fullName>
    </submittedName>
</protein>
<feature type="domain" description="Probable ATP-binding protein BrxC 4th six-stranded beta-sheet" evidence="1">
    <location>
        <begin position="564"/>
        <end position="739"/>
    </location>
</feature>
<sequence>MNIEQIFEKPLKRNINGVVKAEQTDDASAYIELDEYVITRELENHLRHFFESYVPATGPERIRMENKIGVWVSGFFGSGKSHFIKILSYLLSNRKVTHNGTERNAYSFFEDKIKDALFLADINKAVHYPTEVILFNIDSRANVDDKEDAILKVFLKVFNERIGYCADFPHIAHLERELDKRGQYETFKAAFADINGSRWEDERDAYYFISDDMAQALSQATQQSLEASRQWVEQLDKNFPLDINNFCQWVKEWLDDNGKNILFMVDEVGQFIGKNTQMMLKLQTITENLGVICGGRAWVIVTSQADIDAAIGGMSSRDGQDFSKIQGRFSTRLQLSSSNTSEVIQKRLLVKTDEAKAALAKVWQEKGDILRNQLAFDPTTTTALRPFTSEEEFVDNYPFVPWHYQILQKVFESIRTKGAAGKQLAMGERSQLEAFQTAAQQISAQGLDSLVPFWRFYAAIESFLEPAVSRTITQACQNGILDEFDGNLLKTLFLIRYVETLKSTLDNLVTLSIDRIDADKVELRRRVEKSLNTLERLMLIARVEDKYVFLTNEEKEIENEIRNVDVDFSAINKKLASIIFDDILKSRKYRYPANKQDFDISRFLNGHPLDGAVLNDLVVKILTPKDPTYSFYNSDATCRPYTSEGDGCILIRLPEEGRTWSDIDLVVQTEKFLKDNAGQRPEQATLLSEKARENSNREKLLRVQLESLLAEADVWAIGERLPKKSSTPSNIVDEACRYVIENTFGKLKMLRPFNGDISREIHALLTPSGRASALAFMVTWRADRRYKDAYDYCAQQMQAALRPEDHYRLSSPYDLHECETTLSIEQTIIHALVTQLLEESTTLDREAFKKLLSERQSKYWCQTQPEYYAIYDALRQAERLLNLRNRHIDGFHYQDSATFWKAYCEELFRFDQAYRLFNEYALLVHSKGAMILKSLDDYIEALYSNWYLAELSRNWNEVLEAENRMQAWQIPGVPRQQNFFNEVVKPQFQNPQIKRVFVIISDALRYEVAEELGNQINTEKRFTAELRSQLGVLPSYTQLGMAALLPHEQLCYQPGNGDIVYADGLSTSGIPNRDTILKNYKGMAIKSKDLLELKNQEGRDLIRDYEVVYIWHNTIDATGDTASTEDKTFEACRTAVTELKDLVTKVINRLHGTRIFVTADHGFLFQQQALSVQDKTTLQIKPENTIKNHKRFIIGHQLPADDFCWKGKVADTAGVSDNSEFLIPKGIQRFHFSGGARFVHGGTMLQEVCVPVLQIKALQKTAAEKQPQRRPVDIVAYHPMIKLVNNIDKVSLLQTHPVGELYEPRILNIYIVDNANNVVSGKERISFDSDNSTMEKRVREVTLKLIGANFNRRNEYWLILEDAQTETGYQKYPVIIDLAFQDDFF</sequence>